<evidence type="ECO:0000313" key="4">
    <source>
        <dbReference type="Proteomes" id="UP000282529"/>
    </source>
</evidence>
<comment type="caution">
    <text evidence="3">The sequence shown here is derived from an EMBL/GenBank/DDBJ whole genome shotgun (WGS) entry which is preliminary data.</text>
</comment>
<evidence type="ECO:0000259" key="2">
    <source>
        <dbReference type="Pfam" id="PF01636"/>
    </source>
</evidence>
<dbReference type="GO" id="GO:0004413">
    <property type="term" value="F:homoserine kinase activity"/>
    <property type="evidence" value="ECO:0007669"/>
    <property type="project" value="TreeGrafter"/>
</dbReference>
<dbReference type="PANTHER" id="PTHR21064">
    <property type="entry name" value="AMINOGLYCOSIDE PHOSPHOTRANSFERASE DOMAIN-CONTAINING PROTEIN-RELATED"/>
    <property type="match status" value="1"/>
</dbReference>
<gene>
    <name evidence="3" type="ORF">EH198_03205</name>
</gene>
<dbReference type="PANTHER" id="PTHR21064:SF6">
    <property type="entry name" value="AMINOGLYCOSIDE PHOSPHOTRANSFERASE DOMAIN-CONTAINING PROTEIN"/>
    <property type="match status" value="1"/>
</dbReference>
<sequence>MYIIRFFWEGGLILEQAIVDIFNSSHAERAAAKYGIKGKDLTFIGGFQNFVYEYLHNDRPCILRLTPSTHRSAQTVQAELEWIFYLADHGISASRPIVSKRGNLTEVVGTDTELFFTAAAFEKAPGHKASYPECLNDVGLYEKLGQLTGKMHALSQSYRPRNESVKRQEWSGNYYLNQIDILPASHTLVRQQYLELAQAIHRLPKESNTYGLIHGDMGVGNYTVDNRGAITLYDFDEAQYSWYVEDIAVQLYYLVYVYGGEEGYKLREEQAHRFMKSFLKGYRLEKELDESMLKQIPLFLRLRELIVYIGAFRNFEGDETFSGSDNQWFKDWIAESRVRLESGTPIVDIW</sequence>
<evidence type="ECO:0000313" key="3">
    <source>
        <dbReference type="EMBL" id="RQW13445.1"/>
    </source>
</evidence>
<dbReference type="InterPro" id="IPR050249">
    <property type="entry name" value="Pseudomonas-type_ThrB"/>
</dbReference>
<name>A0A3N9PCV2_9BACL</name>
<feature type="domain" description="Aminoglycoside phosphotransferase" evidence="2">
    <location>
        <begin position="45"/>
        <end position="256"/>
    </location>
</feature>
<organism evidence="3 4">
    <name type="scientific">Paenibacillus rhizophilus</name>
    <dbReference type="NCBI Taxonomy" id="1850366"/>
    <lineage>
        <taxon>Bacteria</taxon>
        <taxon>Bacillati</taxon>
        <taxon>Bacillota</taxon>
        <taxon>Bacilli</taxon>
        <taxon>Bacillales</taxon>
        <taxon>Paenibacillaceae</taxon>
        <taxon>Paenibacillus</taxon>
    </lineage>
</organism>
<dbReference type="AlphaFoldDB" id="A0A3N9PCV2"/>
<dbReference type="Pfam" id="PF01636">
    <property type="entry name" value="APH"/>
    <property type="match status" value="1"/>
</dbReference>
<protein>
    <submittedName>
        <fullName evidence="3">Aminoglycoside phosphotransferase</fullName>
    </submittedName>
</protein>
<evidence type="ECO:0000256" key="1">
    <source>
        <dbReference type="ARBA" id="ARBA00038240"/>
    </source>
</evidence>
<dbReference type="OrthoDB" id="4030632at2"/>
<reference evidence="3 4" key="1">
    <citation type="submission" date="2018-11" db="EMBL/GenBank/DDBJ databases">
        <title>Genome sequence of strain 7197.</title>
        <authorList>
            <person name="Gao J."/>
            <person name="Sun J."/>
        </authorList>
    </citation>
    <scope>NUCLEOTIDE SEQUENCE [LARGE SCALE GENOMIC DNA]</scope>
    <source>
        <strain evidence="3 4">7197</strain>
    </source>
</reference>
<dbReference type="InterPro" id="IPR002575">
    <property type="entry name" value="Aminoglycoside_PTrfase"/>
</dbReference>
<comment type="similarity">
    <text evidence="1">Belongs to the pseudomonas-type ThrB family.</text>
</comment>
<dbReference type="Proteomes" id="UP000282529">
    <property type="component" value="Unassembled WGS sequence"/>
</dbReference>
<dbReference type="GO" id="GO:0009088">
    <property type="term" value="P:threonine biosynthetic process"/>
    <property type="evidence" value="ECO:0007669"/>
    <property type="project" value="TreeGrafter"/>
</dbReference>
<dbReference type="EMBL" id="RQPI01000001">
    <property type="protein sequence ID" value="RQW13445.1"/>
    <property type="molecule type" value="Genomic_DNA"/>
</dbReference>
<accession>A0A3N9PCV2</accession>
<proteinExistence type="inferred from homology"/>
<dbReference type="Gene3D" id="3.90.1200.10">
    <property type="match status" value="1"/>
</dbReference>
<dbReference type="SUPFAM" id="SSF56112">
    <property type="entry name" value="Protein kinase-like (PK-like)"/>
    <property type="match status" value="1"/>
</dbReference>
<dbReference type="InterPro" id="IPR011009">
    <property type="entry name" value="Kinase-like_dom_sf"/>
</dbReference>
<keyword evidence="3" id="KW-0808">Transferase</keyword>
<keyword evidence="4" id="KW-1185">Reference proteome</keyword>